<dbReference type="InterPro" id="IPR034392">
    <property type="entry name" value="TatSF1-like_RRM1"/>
</dbReference>
<dbReference type="InterPro" id="IPR000504">
    <property type="entry name" value="RRM_dom"/>
</dbReference>
<dbReference type="SUPFAM" id="SSF54928">
    <property type="entry name" value="RNA-binding domain, RBD"/>
    <property type="match status" value="2"/>
</dbReference>
<evidence type="ECO:0000256" key="7">
    <source>
        <dbReference type="SAM" id="MobiDB-lite"/>
    </source>
</evidence>
<dbReference type="EMBL" id="CP092880">
    <property type="protein sequence ID" value="UYV79702.1"/>
    <property type="molecule type" value="Genomic_DNA"/>
</dbReference>
<dbReference type="Pfam" id="PF00076">
    <property type="entry name" value="RRM_1"/>
    <property type="match status" value="2"/>
</dbReference>
<protein>
    <submittedName>
        <fullName evidence="9">HTATSF1</fullName>
    </submittedName>
</protein>
<evidence type="ECO:0000259" key="8">
    <source>
        <dbReference type="PROSITE" id="PS50102"/>
    </source>
</evidence>
<feature type="domain" description="RRM" evidence="8">
    <location>
        <begin position="211"/>
        <end position="296"/>
    </location>
</feature>
<sequence>MPLPLETQEDQAVVLNERILILNGSNRFMLESISGSITQKLQNYVTLFLIFTCSCLEHVKPWTLENHETKSYAFNIITINKNKCRNNNIRSFKKYIYIFQFVILIKGMEDDFAHQLEQENLQQEQKVQQESRTYTDKDGVTYEWDHDKNAWFPKLDEDFLATYKLTYGGSAPKDDDDEEEEEEPAKEQPQGTKRKAANDPAWFDVDEAHNTKVYVTNLPLDITEEEFVELMSKCGMLMKDPDTNQFKVKLYRDKEGQLKGDALCCYIKIESVDLALKILDGYVHRNHTIGVEPAKFQLKGEYNPSLKPKKKKKKDKEKLKKKVEKLFAWQPDKLRGERPWHEKTAVLKNMFDPKDFDGDAGLLLDYQADLRDECSKCGEVKKVVVYDRNPEGVATITFKEHEHADACIKLMNNRWFAQRKLSAELWDGKTKFKVEETEEERQKRLKKWDSYLEQKEDKPIV</sequence>
<dbReference type="Proteomes" id="UP001235939">
    <property type="component" value="Chromosome 18"/>
</dbReference>
<dbReference type="SMART" id="SM00360">
    <property type="entry name" value="RRM"/>
    <property type="match status" value="2"/>
</dbReference>
<dbReference type="PROSITE" id="PS50102">
    <property type="entry name" value="RRM"/>
    <property type="match status" value="1"/>
</dbReference>
<dbReference type="CDD" id="cd12282">
    <property type="entry name" value="RRM2_TatSF1_like"/>
    <property type="match status" value="1"/>
</dbReference>
<feature type="region of interest" description="Disordered" evidence="7">
    <location>
        <begin position="170"/>
        <end position="198"/>
    </location>
</feature>
<keyword evidence="2" id="KW-0507">mRNA processing</keyword>
<name>A0ABY6LGY9_9ARAC</name>
<feature type="compositionally biased region" description="Acidic residues" evidence="7">
    <location>
        <begin position="174"/>
        <end position="184"/>
    </location>
</feature>
<dbReference type="PANTHER" id="PTHR15608">
    <property type="entry name" value="SPLICING FACTOR U2AF-ASSOCIATED PROTEIN 2"/>
    <property type="match status" value="1"/>
</dbReference>
<dbReference type="Gene3D" id="3.30.70.330">
    <property type="match status" value="2"/>
</dbReference>
<organism evidence="9 10">
    <name type="scientific">Cordylochernes scorpioides</name>
    <dbReference type="NCBI Taxonomy" id="51811"/>
    <lineage>
        <taxon>Eukaryota</taxon>
        <taxon>Metazoa</taxon>
        <taxon>Ecdysozoa</taxon>
        <taxon>Arthropoda</taxon>
        <taxon>Chelicerata</taxon>
        <taxon>Arachnida</taxon>
        <taxon>Pseudoscorpiones</taxon>
        <taxon>Cheliferoidea</taxon>
        <taxon>Chernetidae</taxon>
        <taxon>Cordylochernes</taxon>
    </lineage>
</organism>
<comment type="similarity">
    <text evidence="1">Belongs to the HTATSF1 family.</text>
</comment>
<keyword evidence="4 6" id="KW-0694">RNA-binding</keyword>
<evidence type="ECO:0000256" key="4">
    <source>
        <dbReference type="ARBA" id="ARBA00022884"/>
    </source>
</evidence>
<keyword evidence="3" id="KW-0677">Repeat</keyword>
<evidence type="ECO:0000256" key="2">
    <source>
        <dbReference type="ARBA" id="ARBA00022664"/>
    </source>
</evidence>
<keyword evidence="5" id="KW-0508">mRNA splicing</keyword>
<evidence type="ECO:0000256" key="5">
    <source>
        <dbReference type="ARBA" id="ARBA00023187"/>
    </source>
</evidence>
<keyword evidence="10" id="KW-1185">Reference proteome</keyword>
<accession>A0ABY6LGY9</accession>
<dbReference type="CDD" id="cd12281">
    <property type="entry name" value="RRM1_TatSF1_like"/>
    <property type="match status" value="1"/>
</dbReference>
<dbReference type="PANTHER" id="PTHR15608:SF0">
    <property type="entry name" value="HIV TAT-SPECIFIC FACTOR 1"/>
    <property type="match status" value="1"/>
</dbReference>
<evidence type="ECO:0000256" key="6">
    <source>
        <dbReference type="PROSITE-ProRule" id="PRU00176"/>
    </source>
</evidence>
<dbReference type="InterPro" id="IPR035979">
    <property type="entry name" value="RBD_domain_sf"/>
</dbReference>
<reference evidence="9 10" key="1">
    <citation type="submission" date="2022-01" db="EMBL/GenBank/DDBJ databases">
        <title>A chromosomal length assembly of Cordylochernes scorpioides.</title>
        <authorList>
            <person name="Zeh D."/>
            <person name="Zeh J."/>
        </authorList>
    </citation>
    <scope>NUCLEOTIDE SEQUENCE [LARGE SCALE GENOMIC DNA]</scope>
    <source>
        <strain evidence="9">IN4F17</strain>
        <tissue evidence="9">Whole Body</tissue>
    </source>
</reference>
<dbReference type="InterPro" id="IPR012677">
    <property type="entry name" value="Nucleotide-bd_a/b_plait_sf"/>
</dbReference>
<dbReference type="InterPro" id="IPR034393">
    <property type="entry name" value="TatSF1-like"/>
</dbReference>
<evidence type="ECO:0000256" key="3">
    <source>
        <dbReference type="ARBA" id="ARBA00022737"/>
    </source>
</evidence>
<evidence type="ECO:0000313" key="9">
    <source>
        <dbReference type="EMBL" id="UYV79702.1"/>
    </source>
</evidence>
<evidence type="ECO:0000313" key="10">
    <source>
        <dbReference type="Proteomes" id="UP001235939"/>
    </source>
</evidence>
<evidence type="ECO:0000256" key="1">
    <source>
        <dbReference type="ARBA" id="ARBA00007747"/>
    </source>
</evidence>
<proteinExistence type="inferred from homology"/>
<gene>
    <name evidence="9" type="ORF">LAZ67_18000348</name>
</gene>